<feature type="compositionally biased region" description="Gly residues" evidence="1">
    <location>
        <begin position="92"/>
        <end position="107"/>
    </location>
</feature>
<dbReference type="EMBL" id="JARAKH010000046">
    <property type="protein sequence ID" value="KAK8378014.1"/>
    <property type="molecule type" value="Genomic_DNA"/>
</dbReference>
<sequence length="296" mass="32181">MKSPGQEASGNAKVKKMGKKKALPKDDGVAAVKNDKNDFKNNRGGDRGGRGGPRGGRGGGFRGGRGGFVEFSGRGGFRGGFRGGRGGDRGGFRGGRGGFRGGRGGGPRGFLAAQDTRQKDNKTLFITFNSFITKKDAEEVFNAVSEDAVFELGRNMRIELPSEAAANAVKDKITALNLDVSSMDKGFLRPDYISQAQKRGASEQAATPSKKVKSEDGTAKAKKKVKKEQKKVEEEEEVEDEEEEEEEGDDEEDEEMEGDAQGEDDDEEEDDEEEDEDEEGDEEEEGDEDEEEEEDE</sequence>
<protein>
    <submittedName>
        <fullName evidence="2">Uncharacterized protein</fullName>
    </submittedName>
</protein>
<gene>
    <name evidence="2" type="ORF">O3P69_018738</name>
</gene>
<proteinExistence type="predicted"/>
<keyword evidence="3" id="KW-1185">Reference proteome</keyword>
<evidence type="ECO:0000313" key="3">
    <source>
        <dbReference type="Proteomes" id="UP001487740"/>
    </source>
</evidence>
<feature type="region of interest" description="Disordered" evidence="1">
    <location>
        <begin position="1"/>
        <end position="107"/>
    </location>
</feature>
<name>A0AAW0SSP1_SCYPA</name>
<dbReference type="AlphaFoldDB" id="A0AAW0SSP1"/>
<dbReference type="EMBL" id="JARAKH010000046">
    <property type="protein sequence ID" value="KAK8378013.1"/>
    <property type="molecule type" value="Genomic_DNA"/>
</dbReference>
<feature type="compositionally biased region" description="Basic residues" evidence="1">
    <location>
        <begin position="220"/>
        <end position="229"/>
    </location>
</feature>
<dbReference type="Proteomes" id="UP001487740">
    <property type="component" value="Unassembled WGS sequence"/>
</dbReference>
<feature type="compositionally biased region" description="Gly residues" evidence="1">
    <location>
        <begin position="50"/>
        <end position="84"/>
    </location>
</feature>
<reference evidence="2 3" key="1">
    <citation type="submission" date="2023-03" db="EMBL/GenBank/DDBJ databases">
        <title>High-quality genome of Scylla paramamosain provides insights in environmental adaptation.</title>
        <authorList>
            <person name="Zhang L."/>
        </authorList>
    </citation>
    <scope>NUCLEOTIDE SEQUENCE [LARGE SCALE GENOMIC DNA]</scope>
    <source>
        <strain evidence="2">LZ_2023a</strain>
        <tissue evidence="2">Muscle</tissue>
    </source>
</reference>
<feature type="compositionally biased region" description="Basic and acidic residues" evidence="1">
    <location>
        <begin position="23"/>
        <end position="49"/>
    </location>
</feature>
<comment type="caution">
    <text evidence="2">The sequence shown here is derived from an EMBL/GenBank/DDBJ whole genome shotgun (WGS) entry which is preliminary data.</text>
</comment>
<evidence type="ECO:0000313" key="2">
    <source>
        <dbReference type="EMBL" id="KAK8378014.1"/>
    </source>
</evidence>
<feature type="compositionally biased region" description="Acidic residues" evidence="1">
    <location>
        <begin position="234"/>
        <end position="296"/>
    </location>
</feature>
<feature type="region of interest" description="Disordered" evidence="1">
    <location>
        <begin position="194"/>
        <end position="296"/>
    </location>
</feature>
<organism evidence="2 3">
    <name type="scientific">Scylla paramamosain</name>
    <name type="common">Mud crab</name>
    <dbReference type="NCBI Taxonomy" id="85552"/>
    <lineage>
        <taxon>Eukaryota</taxon>
        <taxon>Metazoa</taxon>
        <taxon>Ecdysozoa</taxon>
        <taxon>Arthropoda</taxon>
        <taxon>Crustacea</taxon>
        <taxon>Multicrustacea</taxon>
        <taxon>Malacostraca</taxon>
        <taxon>Eumalacostraca</taxon>
        <taxon>Eucarida</taxon>
        <taxon>Decapoda</taxon>
        <taxon>Pleocyemata</taxon>
        <taxon>Brachyura</taxon>
        <taxon>Eubrachyura</taxon>
        <taxon>Portunoidea</taxon>
        <taxon>Portunidae</taxon>
        <taxon>Portuninae</taxon>
        <taxon>Scylla</taxon>
    </lineage>
</organism>
<feature type="compositionally biased region" description="Basic residues" evidence="1">
    <location>
        <begin position="13"/>
        <end position="22"/>
    </location>
</feature>
<accession>A0AAW0SSP1</accession>
<evidence type="ECO:0000256" key="1">
    <source>
        <dbReference type="SAM" id="MobiDB-lite"/>
    </source>
</evidence>